<evidence type="ECO:0000259" key="1">
    <source>
        <dbReference type="Pfam" id="PF13679"/>
    </source>
</evidence>
<dbReference type="AlphaFoldDB" id="A0A3B0WGD3"/>
<dbReference type="Gene3D" id="3.40.50.150">
    <property type="entry name" value="Vaccinia Virus protein VP39"/>
    <property type="match status" value="1"/>
</dbReference>
<dbReference type="InterPro" id="IPR029063">
    <property type="entry name" value="SAM-dependent_MTases_sf"/>
</dbReference>
<dbReference type="EMBL" id="UOEU01001101">
    <property type="protein sequence ID" value="VAW43526.1"/>
    <property type="molecule type" value="Genomic_DNA"/>
</dbReference>
<dbReference type="GO" id="GO:0005737">
    <property type="term" value="C:cytoplasm"/>
    <property type="evidence" value="ECO:0007669"/>
    <property type="project" value="TreeGrafter"/>
</dbReference>
<proteinExistence type="predicted"/>
<organism evidence="2">
    <name type="scientific">hydrothermal vent metagenome</name>
    <dbReference type="NCBI Taxonomy" id="652676"/>
    <lineage>
        <taxon>unclassified sequences</taxon>
        <taxon>metagenomes</taxon>
        <taxon>ecological metagenomes</taxon>
    </lineage>
</organism>
<feature type="domain" description="Methyltransferase" evidence="1">
    <location>
        <begin position="165"/>
        <end position="300"/>
    </location>
</feature>
<accession>A0A3B0WGD3</accession>
<name>A0A3B0WGD3_9ZZZZ</name>
<protein>
    <recommendedName>
        <fullName evidence="1">Methyltransferase domain-containing protein</fullName>
    </recommendedName>
</protein>
<dbReference type="PANTHER" id="PTHR13369">
    <property type="match status" value="1"/>
</dbReference>
<sequence>MDDYKSAVREAVLDEANFVRATFSGRQRGKTAVWQRLELRPVVIKGKRHLQFSFFDAKQNIVKNYVGETAPTSARGQAVTELNNALNLPFRNFHIMTQFETIQINLTKKGKAIIKRQANESAIAVSFAHDRIKNTILTEGEDIPFLRAMGVMREDGRIKANRRSKFQQINKFLKILAEIEEIKQLPEPIRMVDFGCGGATLTFAATHYLQNILGKRVTIVGIDGQEKLIARNRQLAQSLGWDRLTFEQGQIIDYQTDHPPDIVVALHACDTATDDTLAQGIRWQSQVIIAAPCCHHHLQVQMKERPSPPEFTAVLRYGLLHERLGDILTDAFRAAILRMVGYQVTAMEFITADHTPKNLLLRAVRKGEVGGETAVAEYTQLQQYWQVKPYLAQLLTSEIQNMASLHLA</sequence>
<gene>
    <name evidence="2" type="ORF">MNBD_CHLOROFLEXI01-1701</name>
</gene>
<evidence type="ECO:0000313" key="2">
    <source>
        <dbReference type="EMBL" id="VAW43526.1"/>
    </source>
</evidence>
<reference evidence="2" key="1">
    <citation type="submission" date="2018-06" db="EMBL/GenBank/DDBJ databases">
        <authorList>
            <person name="Zhirakovskaya E."/>
        </authorList>
    </citation>
    <scope>NUCLEOTIDE SEQUENCE</scope>
</reference>
<dbReference type="Pfam" id="PF13679">
    <property type="entry name" value="Methyltransf_32"/>
    <property type="match status" value="1"/>
</dbReference>
<dbReference type="InterPro" id="IPR025714">
    <property type="entry name" value="Methyltranfer_dom"/>
</dbReference>
<dbReference type="PANTHER" id="PTHR13369:SF3">
    <property type="entry name" value="METHYLTRANSFERASE DOMAIN-CONTAINING PROTEIN"/>
    <property type="match status" value="1"/>
</dbReference>
<dbReference type="SUPFAM" id="SSF53335">
    <property type="entry name" value="S-adenosyl-L-methionine-dependent methyltransferases"/>
    <property type="match status" value="1"/>
</dbReference>